<keyword evidence="2" id="KW-1185">Reference proteome</keyword>
<name>A0A9Q0TKZ3_SALPP</name>
<evidence type="ECO:0000313" key="2">
    <source>
        <dbReference type="Proteomes" id="UP001151532"/>
    </source>
</evidence>
<accession>A0A9Q0TKZ3</accession>
<organism evidence="1 2">
    <name type="scientific">Salix purpurea</name>
    <name type="common">Purple osier willow</name>
    <dbReference type="NCBI Taxonomy" id="77065"/>
    <lineage>
        <taxon>Eukaryota</taxon>
        <taxon>Viridiplantae</taxon>
        <taxon>Streptophyta</taxon>
        <taxon>Embryophyta</taxon>
        <taxon>Tracheophyta</taxon>
        <taxon>Spermatophyta</taxon>
        <taxon>Magnoliopsida</taxon>
        <taxon>eudicotyledons</taxon>
        <taxon>Gunneridae</taxon>
        <taxon>Pentapetalae</taxon>
        <taxon>rosids</taxon>
        <taxon>fabids</taxon>
        <taxon>Malpighiales</taxon>
        <taxon>Salicaceae</taxon>
        <taxon>Saliceae</taxon>
        <taxon>Salix</taxon>
    </lineage>
</organism>
<evidence type="ECO:0000313" key="1">
    <source>
        <dbReference type="EMBL" id="KAJ6713513.1"/>
    </source>
</evidence>
<gene>
    <name evidence="1" type="ORF">OIU79_009491</name>
</gene>
<reference evidence="1" key="2">
    <citation type="journal article" date="2023" name="Int. J. Mol. Sci.">
        <title>De Novo Assembly and Annotation of 11 Diverse Shrub Willow (Salix) Genomes Reveals Novel Gene Organization in Sex-Linked Regions.</title>
        <authorList>
            <person name="Hyden B."/>
            <person name="Feng K."/>
            <person name="Yates T.B."/>
            <person name="Jawdy S."/>
            <person name="Cereghino C."/>
            <person name="Smart L.B."/>
            <person name="Muchero W."/>
        </authorList>
    </citation>
    <scope>NUCLEOTIDE SEQUENCE</scope>
    <source>
        <tissue evidence="1">Shoot tip</tissue>
    </source>
</reference>
<dbReference type="Proteomes" id="UP001151532">
    <property type="component" value="Chromosome 1"/>
</dbReference>
<sequence>MFSQSPSCRYLLSSFYLRVPAFCTGCLFRKGDEARPEPSVSL</sequence>
<protein>
    <submittedName>
        <fullName evidence="1">Uncharacterized protein</fullName>
    </submittedName>
</protein>
<comment type="caution">
    <text evidence="1">The sequence shown here is derived from an EMBL/GenBank/DDBJ whole genome shotgun (WGS) entry which is preliminary data.</text>
</comment>
<reference evidence="1" key="1">
    <citation type="submission" date="2022-11" db="EMBL/GenBank/DDBJ databases">
        <authorList>
            <person name="Hyden B.L."/>
            <person name="Feng K."/>
            <person name="Yates T."/>
            <person name="Jawdy S."/>
            <person name="Smart L.B."/>
            <person name="Muchero W."/>
        </authorList>
    </citation>
    <scope>NUCLEOTIDE SEQUENCE</scope>
    <source>
        <tissue evidence="1">Shoot tip</tissue>
    </source>
</reference>
<dbReference type="EMBL" id="JAPFFK010000015">
    <property type="protein sequence ID" value="KAJ6713513.1"/>
    <property type="molecule type" value="Genomic_DNA"/>
</dbReference>
<dbReference type="AlphaFoldDB" id="A0A9Q0TKZ3"/>
<proteinExistence type="predicted"/>